<proteinExistence type="predicted"/>
<name>A0ABT4DVH1_9BACL</name>
<accession>A0ABT4DVH1</accession>
<reference evidence="1 2" key="1">
    <citation type="submission" date="2022-05" db="EMBL/GenBank/DDBJ databases">
        <title>Genome Sequencing of Bee-Associated Microbes.</title>
        <authorList>
            <person name="Dunlap C."/>
        </authorList>
    </citation>
    <scope>NUCLEOTIDE SEQUENCE [LARGE SCALE GENOMIC DNA]</scope>
    <source>
        <strain evidence="1 2">NRRL NRS-1438</strain>
    </source>
</reference>
<dbReference type="Proteomes" id="UP001207626">
    <property type="component" value="Unassembled WGS sequence"/>
</dbReference>
<dbReference type="EMBL" id="JAMDLW010000023">
    <property type="protein sequence ID" value="MCY9521348.1"/>
    <property type="molecule type" value="Genomic_DNA"/>
</dbReference>
<dbReference type="RefSeq" id="WP_268601387.1">
    <property type="nucleotide sequence ID" value="NZ_JAMDLV010000006.1"/>
</dbReference>
<evidence type="ECO:0000313" key="1">
    <source>
        <dbReference type="EMBL" id="MCY9521348.1"/>
    </source>
</evidence>
<protein>
    <submittedName>
        <fullName evidence="1">Uncharacterized protein</fullName>
    </submittedName>
</protein>
<gene>
    <name evidence="1" type="ORF">M5X09_17020</name>
</gene>
<organism evidence="1 2">
    <name type="scientific">Paenibacillus apiarius</name>
    <dbReference type="NCBI Taxonomy" id="46240"/>
    <lineage>
        <taxon>Bacteria</taxon>
        <taxon>Bacillati</taxon>
        <taxon>Bacillota</taxon>
        <taxon>Bacilli</taxon>
        <taxon>Bacillales</taxon>
        <taxon>Paenibacillaceae</taxon>
        <taxon>Paenibacillus</taxon>
    </lineage>
</organism>
<evidence type="ECO:0000313" key="2">
    <source>
        <dbReference type="Proteomes" id="UP001207626"/>
    </source>
</evidence>
<sequence>MSRPTCEACEAKESKTALTDGTGKYIHLCLDCEEFLLKGDSTDAT</sequence>
<comment type="caution">
    <text evidence="1">The sequence shown here is derived from an EMBL/GenBank/DDBJ whole genome shotgun (WGS) entry which is preliminary data.</text>
</comment>
<keyword evidence="2" id="KW-1185">Reference proteome</keyword>